<gene>
    <name evidence="1" type="ORF">C4K07_3226</name>
</gene>
<sequence length="74" mass="8785">MSRTERFNRELANNARLFAEADRLDVQAYELLNTDHVDDDRLALFSQAKQVANEKYLEARNDWLRIKQLMDRGD</sequence>
<accession>A0AAD0ZDP6</accession>
<dbReference type="EMBL" id="CP027750">
    <property type="protein sequence ID" value="AZE30011.1"/>
    <property type="molecule type" value="Genomic_DNA"/>
</dbReference>
<evidence type="ECO:0000313" key="1">
    <source>
        <dbReference type="EMBL" id="AZE30011.1"/>
    </source>
</evidence>
<reference evidence="1 2" key="1">
    <citation type="submission" date="2018-03" db="EMBL/GenBank/DDBJ databases">
        <title>Diversity of phytobeneficial traits revealed by whole-genome analysis of worldwide-isolated phenazine-producing Pseudomonas spp.</title>
        <authorList>
            <person name="Biessy A."/>
            <person name="Novinscak A."/>
            <person name="Blom J."/>
            <person name="Leger G."/>
            <person name="Thomashow L.S."/>
            <person name="Cazorla F.M."/>
            <person name="Josic D."/>
            <person name="Filion M."/>
        </authorList>
    </citation>
    <scope>NUCLEOTIDE SEQUENCE [LARGE SCALE GENOMIC DNA]</scope>
    <source>
        <strain evidence="1 2">ChPhzS24</strain>
    </source>
</reference>
<proteinExistence type="predicted"/>
<evidence type="ECO:0000313" key="2">
    <source>
        <dbReference type="Proteomes" id="UP000280455"/>
    </source>
</evidence>
<dbReference type="AlphaFoldDB" id="A0AAD0ZDP6"/>
<organism evidence="1 2">
    <name type="scientific">Pseudomonas chlororaphis subsp. aureofaciens</name>
    <dbReference type="NCBI Taxonomy" id="587851"/>
    <lineage>
        <taxon>Bacteria</taxon>
        <taxon>Pseudomonadati</taxon>
        <taxon>Pseudomonadota</taxon>
        <taxon>Gammaproteobacteria</taxon>
        <taxon>Pseudomonadales</taxon>
        <taxon>Pseudomonadaceae</taxon>
        <taxon>Pseudomonas</taxon>
    </lineage>
</organism>
<name>A0AAD0ZDP6_9PSED</name>
<dbReference type="Proteomes" id="UP000280455">
    <property type="component" value="Chromosome"/>
</dbReference>
<protein>
    <submittedName>
        <fullName evidence="1">Uncharacterized protein</fullName>
    </submittedName>
</protein>
<dbReference type="RefSeq" id="WP_124301623.1">
    <property type="nucleotide sequence ID" value="NZ_CP027749.1"/>
</dbReference>